<protein>
    <submittedName>
        <fullName evidence="1">Uncharacterized protein</fullName>
    </submittedName>
</protein>
<evidence type="ECO:0000313" key="2">
    <source>
        <dbReference type="Proteomes" id="UP001197609"/>
    </source>
</evidence>
<dbReference type="AlphaFoldDB" id="A0AAJ1AKP1"/>
<proteinExistence type="predicted"/>
<dbReference type="Proteomes" id="UP001197609">
    <property type="component" value="Unassembled WGS sequence"/>
</dbReference>
<comment type="caution">
    <text evidence="1">The sequence shown here is derived from an EMBL/GenBank/DDBJ whole genome shotgun (WGS) entry which is preliminary data.</text>
</comment>
<reference evidence="1 2" key="1">
    <citation type="journal article" date="2021" name="bioRxiv">
        <title>Unraveling nitrogen, sulfur and carbon metabolic pathways and microbial community transcriptional responses to substrate deprivation and toxicity stresses in a bioreactor mimicking anoxic brackish coastal sediment conditions.</title>
        <authorList>
            <person name="Martins P.D."/>
            <person name="Echeveste M.J."/>
            <person name="Arshad A."/>
            <person name="Kurth J."/>
            <person name="Ouboter H."/>
            <person name="Jetten M.S.M."/>
            <person name="Welte C.U."/>
        </authorList>
    </citation>
    <scope>NUCLEOTIDE SEQUENCE [LARGE SCALE GENOMIC DNA]</scope>
    <source>
        <strain evidence="1">MAG_38</strain>
    </source>
</reference>
<evidence type="ECO:0000313" key="1">
    <source>
        <dbReference type="EMBL" id="MBZ0160976.1"/>
    </source>
</evidence>
<gene>
    <name evidence="1" type="ORF">K8G79_12730</name>
</gene>
<accession>A0AAJ1AKP1</accession>
<organism evidence="1 2">
    <name type="scientific">Candidatus Methylomirabilis tolerans</name>
    <dbReference type="NCBI Taxonomy" id="3123416"/>
    <lineage>
        <taxon>Bacteria</taxon>
        <taxon>Candidatus Methylomirabilota</taxon>
        <taxon>Candidatus Methylomirabilia</taxon>
        <taxon>Candidatus Methylomirabilales</taxon>
        <taxon>Candidatus Methylomirabilaceae</taxon>
        <taxon>Candidatus Methylomirabilis</taxon>
    </lineage>
</organism>
<sequence>MPKKPQQDIRLTTEDLSFVKLDLSLERGITKRKTPDLAILSPLYFFEDEPADCTAWRERREKEAEGGNVTALADLIRFSAYYLTCPLTIATIRVLRSKLVFAKTGGDRARASAALDCLAHAMRGGDLRGNRPHAPAKDVRDLYERLLPLYAQTRRGNDAVKDPDSINLPPWFACYFEGRPLPNGVVRNPPPPKTRKVVLWTPYRFTVPTEDREELITFQRKPSRVPEIVLSRVADMLGIRTDKEDFDWLHRLLRKGKSDGLK</sequence>
<dbReference type="EMBL" id="JAIOIU010000162">
    <property type="protein sequence ID" value="MBZ0160976.1"/>
    <property type="molecule type" value="Genomic_DNA"/>
</dbReference>
<name>A0AAJ1AKP1_9BACT</name>